<evidence type="ECO:0000256" key="1">
    <source>
        <dbReference type="PROSITE-ProRule" id="PRU00339"/>
    </source>
</evidence>
<name>H3APS9_LATCH</name>
<organism evidence="2 3">
    <name type="scientific">Latimeria chalumnae</name>
    <name type="common">Coelacanth</name>
    <dbReference type="NCBI Taxonomy" id="7897"/>
    <lineage>
        <taxon>Eukaryota</taxon>
        <taxon>Metazoa</taxon>
        <taxon>Chordata</taxon>
        <taxon>Craniata</taxon>
        <taxon>Vertebrata</taxon>
        <taxon>Euteleostomi</taxon>
        <taxon>Coelacanthiformes</taxon>
        <taxon>Coelacanthidae</taxon>
        <taxon>Latimeria</taxon>
    </lineage>
</organism>
<dbReference type="Pfam" id="PF13181">
    <property type="entry name" value="TPR_8"/>
    <property type="match status" value="2"/>
</dbReference>
<dbReference type="InParanoid" id="H3APS9"/>
<dbReference type="EMBL" id="AFYH01095931">
    <property type="status" value="NOT_ANNOTATED_CDS"/>
    <property type="molecule type" value="Genomic_DNA"/>
</dbReference>
<dbReference type="PANTHER" id="PTHR47050:SF1">
    <property type="entry name" value="TETRATRICOPEPTIDE REPEAT PROTEIN 24-LIKE"/>
    <property type="match status" value="1"/>
</dbReference>
<reference evidence="3" key="1">
    <citation type="submission" date="2011-08" db="EMBL/GenBank/DDBJ databases">
        <title>The draft genome of Latimeria chalumnae.</title>
        <authorList>
            <person name="Di Palma F."/>
            <person name="Alfoldi J."/>
            <person name="Johnson J."/>
            <person name="Berlin A."/>
            <person name="Gnerre S."/>
            <person name="Jaffe D."/>
            <person name="MacCallum I."/>
            <person name="Young S."/>
            <person name="Walker B.J."/>
            <person name="Lander E."/>
            <person name="Lindblad-Toh K."/>
        </authorList>
    </citation>
    <scope>NUCLEOTIDE SEQUENCE [LARGE SCALE GENOMIC DNA]</scope>
    <source>
        <strain evidence="3">Wild caught</strain>
    </source>
</reference>
<evidence type="ECO:0000313" key="2">
    <source>
        <dbReference type="Ensembl" id="ENSLACP00000011650.1"/>
    </source>
</evidence>
<dbReference type="HOGENOM" id="CLU_033633_1_0_1"/>
<dbReference type="PANTHER" id="PTHR47050">
    <property type="entry name" value="TETRATRICOPEPTIDE REPEAT PROTEIN 24"/>
    <property type="match status" value="1"/>
</dbReference>
<feature type="repeat" description="TPR" evidence="1">
    <location>
        <begin position="77"/>
        <end position="110"/>
    </location>
</feature>
<dbReference type="Gene3D" id="1.25.40.10">
    <property type="entry name" value="Tetratricopeptide repeat domain"/>
    <property type="match status" value="2"/>
</dbReference>
<reference evidence="2" key="2">
    <citation type="submission" date="2025-08" db="UniProtKB">
        <authorList>
            <consortium name="Ensembl"/>
        </authorList>
    </citation>
    <scope>IDENTIFICATION</scope>
</reference>
<reference evidence="2" key="3">
    <citation type="submission" date="2025-09" db="UniProtKB">
        <authorList>
            <consortium name="Ensembl"/>
        </authorList>
    </citation>
    <scope>IDENTIFICATION</scope>
</reference>
<sequence length="390" mass="43562">IQKLTKAGSQALHHNDANQALCIFKRAYLHSLNLSEQQVQNACLFNLGAAYIAVGKAKKGLKCLVRTKLKGSQERDADLYFNIATAYDTMNEYCNSVKFYEKAISQYKKHEVGSIADAQIKLGYCFTNTGEPSSAAHAFREAGLLYQNAQKVNDAAMALREATKYMLQSDTFSKSDVLQVLSECLQLCKEITDPTLQGKLYNDVGLHYAELKCFSQAEQCFIEAMNLCSGGNFSIKKRAVQLQNLGAVNNALNQYEKSLRYHTEAADMYGALKERKAQGGCLCNLAYAYSQLKNYNMALFYYEQALCAFIEEGDLHGQWQVCEGLGATQFCLGNIDQAISFYKQALAVFGRSKDISDTLRKRIEDKLTDAIEYKVRHQPPASHTVKTTSL</sequence>
<dbReference type="AlphaFoldDB" id="H3APS9"/>
<dbReference type="InterPro" id="IPR024812">
    <property type="entry name" value="TPR_24"/>
</dbReference>
<dbReference type="InterPro" id="IPR011990">
    <property type="entry name" value="TPR-like_helical_dom_sf"/>
</dbReference>
<dbReference type="PROSITE" id="PS50005">
    <property type="entry name" value="TPR"/>
    <property type="match status" value="1"/>
</dbReference>
<evidence type="ECO:0000313" key="3">
    <source>
        <dbReference type="Proteomes" id="UP000008672"/>
    </source>
</evidence>
<dbReference type="GeneTree" id="ENSGT00940000166061"/>
<proteinExistence type="predicted"/>
<protein>
    <submittedName>
        <fullName evidence="2">Uncharacterized protein</fullName>
    </submittedName>
</protein>
<accession>H3APS9</accession>
<dbReference type="Ensembl" id="ENSLACT00000011739.1">
    <property type="protein sequence ID" value="ENSLACP00000011650.1"/>
    <property type="gene ID" value="ENSLACG00000010253.1"/>
</dbReference>
<dbReference type="Proteomes" id="UP000008672">
    <property type="component" value="Unassembled WGS sequence"/>
</dbReference>
<dbReference type="STRING" id="7897.ENSLACP00000011650"/>
<dbReference type="SUPFAM" id="SSF48452">
    <property type="entry name" value="TPR-like"/>
    <property type="match status" value="2"/>
</dbReference>
<dbReference type="OMA" id="NHLGLHY"/>
<dbReference type="InterPro" id="IPR019734">
    <property type="entry name" value="TPR_rpt"/>
</dbReference>
<keyword evidence="3" id="KW-1185">Reference proteome</keyword>
<keyword evidence="1" id="KW-0802">TPR repeat</keyword>
<dbReference type="SMART" id="SM00028">
    <property type="entry name" value="TPR"/>
    <property type="match status" value="6"/>
</dbReference>
<dbReference type="eggNOG" id="KOG1124">
    <property type="taxonomic scope" value="Eukaryota"/>
</dbReference>